<dbReference type="AlphaFoldDB" id="A0A1W2D9N8"/>
<evidence type="ECO:0000256" key="3">
    <source>
        <dbReference type="ARBA" id="ARBA00023163"/>
    </source>
</evidence>
<dbReference type="InterPro" id="IPR011711">
    <property type="entry name" value="GntR_C"/>
</dbReference>
<organism evidence="6 7">
    <name type="scientific">Pedobacter nyackensis</name>
    <dbReference type="NCBI Taxonomy" id="475255"/>
    <lineage>
        <taxon>Bacteria</taxon>
        <taxon>Pseudomonadati</taxon>
        <taxon>Bacteroidota</taxon>
        <taxon>Sphingobacteriia</taxon>
        <taxon>Sphingobacteriales</taxon>
        <taxon>Sphingobacteriaceae</taxon>
        <taxon>Pedobacter</taxon>
    </lineage>
</organism>
<dbReference type="Gene3D" id="1.20.120.530">
    <property type="entry name" value="GntR ligand-binding domain-like"/>
    <property type="match status" value="1"/>
</dbReference>
<keyword evidence="4" id="KW-0175">Coiled coil</keyword>
<dbReference type="SMART" id="SM00345">
    <property type="entry name" value="HTH_GNTR"/>
    <property type="match status" value="1"/>
</dbReference>
<evidence type="ECO:0000256" key="4">
    <source>
        <dbReference type="SAM" id="Coils"/>
    </source>
</evidence>
<protein>
    <submittedName>
        <fullName evidence="6">Transcriptional regulator, GntR family</fullName>
    </submittedName>
</protein>
<dbReference type="Pfam" id="PF07729">
    <property type="entry name" value="FCD"/>
    <property type="match status" value="1"/>
</dbReference>
<dbReference type="PANTHER" id="PTHR43537:SF5">
    <property type="entry name" value="UXU OPERON TRANSCRIPTIONAL REGULATOR"/>
    <property type="match status" value="1"/>
</dbReference>
<dbReference type="GO" id="GO:0003700">
    <property type="term" value="F:DNA-binding transcription factor activity"/>
    <property type="evidence" value="ECO:0007669"/>
    <property type="project" value="InterPro"/>
</dbReference>
<keyword evidence="7" id="KW-1185">Reference proteome</keyword>
<feature type="domain" description="HTH gntR-type" evidence="5">
    <location>
        <begin position="51"/>
        <end position="119"/>
    </location>
</feature>
<proteinExistence type="predicted"/>
<keyword evidence="3" id="KW-0804">Transcription</keyword>
<dbReference type="InterPro" id="IPR008920">
    <property type="entry name" value="TF_FadR/GntR_C"/>
</dbReference>
<keyword evidence="1" id="KW-0805">Transcription regulation</keyword>
<dbReference type="Proteomes" id="UP000192678">
    <property type="component" value="Unassembled WGS sequence"/>
</dbReference>
<dbReference type="SMART" id="SM00895">
    <property type="entry name" value="FCD"/>
    <property type="match status" value="1"/>
</dbReference>
<feature type="coiled-coil region" evidence="4">
    <location>
        <begin position="159"/>
        <end position="186"/>
    </location>
</feature>
<evidence type="ECO:0000313" key="7">
    <source>
        <dbReference type="Proteomes" id="UP000192678"/>
    </source>
</evidence>
<keyword evidence="2" id="KW-0238">DNA-binding</keyword>
<dbReference type="STRING" id="475255.SAMN04488101_10628"/>
<dbReference type="PANTHER" id="PTHR43537">
    <property type="entry name" value="TRANSCRIPTIONAL REGULATOR, GNTR FAMILY"/>
    <property type="match status" value="1"/>
</dbReference>
<sequence>MPGHFESRHSYFIKFFLIIHFNTYIWLTNKLVDQIYSMKSFIETIKSIELESPVDKIIGQLKQLITSGQLQPGDRLPAERILAEKFGVGRSYVREAILKLEFYGLLRTNPQSGTYVAGLSIKVLDNIITDIIKFNKEDFNALLEARYYLELDAVKLAAERRTEQDLMKLKEAMIDYENKANSNQDAIEEDMLFHIAIARATKNSVIESMILILIPDLIKSIVESKICGANRGKLAIEEHRNIFQAIENQDIDAAENAVAAHLNDMFQISKAGYSAQNIINDN</sequence>
<dbReference type="PRINTS" id="PR00035">
    <property type="entry name" value="HTHGNTR"/>
</dbReference>
<evidence type="ECO:0000259" key="5">
    <source>
        <dbReference type="PROSITE" id="PS50949"/>
    </source>
</evidence>
<evidence type="ECO:0000313" key="6">
    <source>
        <dbReference type="EMBL" id="SMC93856.1"/>
    </source>
</evidence>
<dbReference type="EMBL" id="FWYB01000006">
    <property type="protein sequence ID" value="SMC93856.1"/>
    <property type="molecule type" value="Genomic_DNA"/>
</dbReference>
<dbReference type="GO" id="GO:0003677">
    <property type="term" value="F:DNA binding"/>
    <property type="evidence" value="ECO:0007669"/>
    <property type="project" value="UniProtKB-KW"/>
</dbReference>
<gene>
    <name evidence="6" type="ORF">SAMN04488101_10628</name>
</gene>
<dbReference type="InterPro" id="IPR036390">
    <property type="entry name" value="WH_DNA-bd_sf"/>
</dbReference>
<dbReference type="InterPro" id="IPR036388">
    <property type="entry name" value="WH-like_DNA-bd_sf"/>
</dbReference>
<evidence type="ECO:0000256" key="1">
    <source>
        <dbReference type="ARBA" id="ARBA00023015"/>
    </source>
</evidence>
<dbReference type="InterPro" id="IPR000524">
    <property type="entry name" value="Tscrpt_reg_HTH_GntR"/>
</dbReference>
<evidence type="ECO:0000256" key="2">
    <source>
        <dbReference type="ARBA" id="ARBA00023125"/>
    </source>
</evidence>
<dbReference type="PROSITE" id="PS50949">
    <property type="entry name" value="HTH_GNTR"/>
    <property type="match status" value="1"/>
</dbReference>
<dbReference type="SUPFAM" id="SSF48008">
    <property type="entry name" value="GntR ligand-binding domain-like"/>
    <property type="match status" value="1"/>
</dbReference>
<reference evidence="6 7" key="1">
    <citation type="submission" date="2017-04" db="EMBL/GenBank/DDBJ databases">
        <authorList>
            <person name="Afonso C.L."/>
            <person name="Miller P.J."/>
            <person name="Scott M.A."/>
            <person name="Spackman E."/>
            <person name="Goraichik I."/>
            <person name="Dimitrov K.M."/>
            <person name="Suarez D.L."/>
            <person name="Swayne D.E."/>
        </authorList>
    </citation>
    <scope>NUCLEOTIDE SEQUENCE [LARGE SCALE GENOMIC DNA]</scope>
    <source>
        <strain evidence="6 7">DSM 19625</strain>
    </source>
</reference>
<name>A0A1W2D9N8_9SPHI</name>
<dbReference type="SUPFAM" id="SSF46785">
    <property type="entry name" value="Winged helix' DNA-binding domain"/>
    <property type="match status" value="1"/>
</dbReference>
<dbReference type="Gene3D" id="1.10.10.10">
    <property type="entry name" value="Winged helix-like DNA-binding domain superfamily/Winged helix DNA-binding domain"/>
    <property type="match status" value="1"/>
</dbReference>
<dbReference type="CDD" id="cd07377">
    <property type="entry name" value="WHTH_GntR"/>
    <property type="match status" value="1"/>
</dbReference>
<dbReference type="Pfam" id="PF00392">
    <property type="entry name" value="GntR"/>
    <property type="match status" value="1"/>
</dbReference>
<accession>A0A1W2D9N8</accession>